<comment type="similarity">
    <text evidence="1 7">Belongs to the bacterial ribosomal protein bL9 family.</text>
</comment>
<dbReference type="InterPro" id="IPR009027">
    <property type="entry name" value="Ribosomal_bL9/RNase_H1_N"/>
</dbReference>
<keyword evidence="3 7" id="KW-0694">RNA-binding</keyword>
<evidence type="ECO:0000256" key="1">
    <source>
        <dbReference type="ARBA" id="ARBA00010605"/>
    </source>
</evidence>
<dbReference type="GO" id="GO:0019843">
    <property type="term" value="F:rRNA binding"/>
    <property type="evidence" value="ECO:0007669"/>
    <property type="project" value="UniProtKB-UniRule"/>
</dbReference>
<dbReference type="Pfam" id="PF01281">
    <property type="entry name" value="Ribosomal_L9_N"/>
    <property type="match status" value="1"/>
</dbReference>
<dbReference type="InterPro" id="IPR000244">
    <property type="entry name" value="Ribosomal_bL9"/>
</dbReference>
<name>A0A7C4QMD8_9PLAN</name>
<dbReference type="NCBIfam" id="TIGR00158">
    <property type="entry name" value="L9"/>
    <property type="match status" value="1"/>
</dbReference>
<dbReference type="HAMAP" id="MF_00503">
    <property type="entry name" value="Ribosomal_bL9"/>
    <property type="match status" value="1"/>
</dbReference>
<dbReference type="PROSITE" id="PS00651">
    <property type="entry name" value="RIBOSOMAL_L9"/>
    <property type="match status" value="1"/>
</dbReference>
<protein>
    <recommendedName>
        <fullName evidence="6 7">Large ribosomal subunit protein bL9</fullName>
    </recommendedName>
</protein>
<dbReference type="GO" id="GO:0005840">
    <property type="term" value="C:ribosome"/>
    <property type="evidence" value="ECO:0007669"/>
    <property type="project" value="UniProtKB-KW"/>
</dbReference>
<evidence type="ECO:0000259" key="8">
    <source>
        <dbReference type="PROSITE" id="PS00651"/>
    </source>
</evidence>
<dbReference type="InterPro" id="IPR020069">
    <property type="entry name" value="Ribosomal_bL9_C"/>
</dbReference>
<comment type="caution">
    <text evidence="9">The sequence shown here is derived from an EMBL/GenBank/DDBJ whole genome shotgun (WGS) entry which is preliminary data.</text>
</comment>
<evidence type="ECO:0000313" key="9">
    <source>
        <dbReference type="EMBL" id="HGT38043.1"/>
    </source>
</evidence>
<evidence type="ECO:0000256" key="7">
    <source>
        <dbReference type="HAMAP-Rule" id="MF_00503"/>
    </source>
</evidence>
<dbReference type="InterPro" id="IPR036935">
    <property type="entry name" value="Ribosomal_bL9_N_sf"/>
</dbReference>
<keyword evidence="5 7" id="KW-0687">Ribonucleoprotein</keyword>
<evidence type="ECO:0000256" key="5">
    <source>
        <dbReference type="ARBA" id="ARBA00023274"/>
    </source>
</evidence>
<organism evidence="9">
    <name type="scientific">Schlesneria paludicola</name>
    <dbReference type="NCBI Taxonomy" id="360056"/>
    <lineage>
        <taxon>Bacteria</taxon>
        <taxon>Pseudomonadati</taxon>
        <taxon>Planctomycetota</taxon>
        <taxon>Planctomycetia</taxon>
        <taxon>Planctomycetales</taxon>
        <taxon>Planctomycetaceae</taxon>
        <taxon>Schlesneria</taxon>
    </lineage>
</organism>
<dbReference type="Gene3D" id="3.40.5.10">
    <property type="entry name" value="Ribosomal protein L9, N-terminal domain"/>
    <property type="match status" value="1"/>
</dbReference>
<keyword evidence="2 7" id="KW-0699">rRNA-binding</keyword>
<evidence type="ECO:0000256" key="3">
    <source>
        <dbReference type="ARBA" id="ARBA00022884"/>
    </source>
</evidence>
<feature type="domain" description="Ribosomal protein L9" evidence="8">
    <location>
        <begin position="30"/>
        <end position="57"/>
    </location>
</feature>
<dbReference type="SUPFAM" id="SSF55653">
    <property type="entry name" value="Ribosomal protein L9 C-domain"/>
    <property type="match status" value="1"/>
</dbReference>
<dbReference type="PANTHER" id="PTHR21368">
    <property type="entry name" value="50S RIBOSOMAL PROTEIN L9"/>
    <property type="match status" value="1"/>
</dbReference>
<evidence type="ECO:0000256" key="6">
    <source>
        <dbReference type="ARBA" id="ARBA00035292"/>
    </source>
</evidence>
<dbReference type="Gene3D" id="3.10.430.100">
    <property type="entry name" value="Ribosomal protein L9, C-terminal domain"/>
    <property type="match status" value="1"/>
</dbReference>
<accession>A0A7C4QMD8</accession>
<dbReference type="GO" id="GO:0003735">
    <property type="term" value="F:structural constituent of ribosome"/>
    <property type="evidence" value="ECO:0007669"/>
    <property type="project" value="InterPro"/>
</dbReference>
<dbReference type="EMBL" id="DSVQ01000005">
    <property type="protein sequence ID" value="HGT38043.1"/>
    <property type="molecule type" value="Genomic_DNA"/>
</dbReference>
<dbReference type="InterPro" id="IPR036791">
    <property type="entry name" value="Ribosomal_bL9_C_sf"/>
</dbReference>
<proteinExistence type="inferred from homology"/>
<gene>
    <name evidence="7 9" type="primary">rplI</name>
    <name evidence="9" type="ORF">ENS64_02060</name>
</gene>
<evidence type="ECO:0000256" key="2">
    <source>
        <dbReference type="ARBA" id="ARBA00022730"/>
    </source>
</evidence>
<dbReference type="Pfam" id="PF03948">
    <property type="entry name" value="Ribosomal_L9_C"/>
    <property type="match status" value="1"/>
</dbReference>
<reference evidence="9" key="1">
    <citation type="journal article" date="2020" name="mSystems">
        <title>Genome- and Community-Level Interaction Insights into Carbon Utilization and Element Cycling Functions of Hydrothermarchaeota in Hydrothermal Sediment.</title>
        <authorList>
            <person name="Zhou Z."/>
            <person name="Liu Y."/>
            <person name="Xu W."/>
            <person name="Pan J."/>
            <person name="Luo Z.H."/>
            <person name="Li M."/>
        </authorList>
    </citation>
    <scope>NUCLEOTIDE SEQUENCE [LARGE SCALE GENOMIC DNA]</scope>
    <source>
        <strain evidence="9">SpSt-508</strain>
    </source>
</reference>
<sequence length="173" mass="19066">MARGNVTASGRPRMHRQVEVLLAEDVPGIGKQGDILKVKPGFARNYLLPQGLATVATAANKRRVELHQQRLLELARQKRQQLLQLADRVSKYSVTLEANANDEGHLYGSIGALDISKALTAAGYPVEEDQVRLEGPLKELGMYTVKLQFDPEIKAEVKVWVVPVAKISSKSTK</sequence>
<dbReference type="GO" id="GO:1990904">
    <property type="term" value="C:ribonucleoprotein complex"/>
    <property type="evidence" value="ECO:0007669"/>
    <property type="project" value="UniProtKB-KW"/>
</dbReference>
<dbReference type="InterPro" id="IPR020594">
    <property type="entry name" value="Ribosomal_bL9_bac/chp"/>
</dbReference>
<evidence type="ECO:0000256" key="4">
    <source>
        <dbReference type="ARBA" id="ARBA00022980"/>
    </source>
</evidence>
<comment type="function">
    <text evidence="7">Binds to the 23S rRNA.</text>
</comment>
<dbReference type="InterPro" id="IPR020070">
    <property type="entry name" value="Ribosomal_bL9_N"/>
</dbReference>
<keyword evidence="4 7" id="KW-0689">Ribosomal protein</keyword>
<dbReference type="SUPFAM" id="SSF55658">
    <property type="entry name" value="L9 N-domain-like"/>
    <property type="match status" value="1"/>
</dbReference>
<dbReference type="GO" id="GO:0006412">
    <property type="term" value="P:translation"/>
    <property type="evidence" value="ECO:0007669"/>
    <property type="project" value="UniProtKB-UniRule"/>
</dbReference>
<dbReference type="AlphaFoldDB" id="A0A7C4QMD8"/>